<evidence type="ECO:0008006" key="4">
    <source>
        <dbReference type="Google" id="ProtNLM"/>
    </source>
</evidence>
<gene>
    <name evidence="2" type="ORF">DFA_05117</name>
</gene>
<accession>F4PND4</accession>
<keyword evidence="1" id="KW-0472">Membrane</keyword>
<keyword evidence="3" id="KW-1185">Reference proteome</keyword>
<proteinExistence type="predicted"/>
<keyword evidence="1" id="KW-1133">Transmembrane helix</keyword>
<reference evidence="3" key="1">
    <citation type="journal article" date="2011" name="Genome Res.">
        <title>Phylogeny-wide analysis of social amoeba genomes highlights ancient origins for complex intercellular communication.</title>
        <authorList>
            <person name="Heidel A.J."/>
            <person name="Lawal H.M."/>
            <person name="Felder M."/>
            <person name="Schilde C."/>
            <person name="Helps N.R."/>
            <person name="Tunggal B."/>
            <person name="Rivero F."/>
            <person name="John U."/>
            <person name="Schleicher M."/>
            <person name="Eichinger L."/>
            <person name="Platzer M."/>
            <person name="Noegel A.A."/>
            <person name="Schaap P."/>
            <person name="Gloeckner G."/>
        </authorList>
    </citation>
    <scope>NUCLEOTIDE SEQUENCE [LARGE SCALE GENOMIC DNA]</scope>
    <source>
        <strain evidence="3">SH3</strain>
    </source>
</reference>
<dbReference type="AlphaFoldDB" id="F4PND4"/>
<dbReference type="Proteomes" id="UP000007797">
    <property type="component" value="Unassembled WGS sequence"/>
</dbReference>
<name>F4PND4_CACFS</name>
<organism evidence="2 3">
    <name type="scientific">Cavenderia fasciculata</name>
    <name type="common">Slime mold</name>
    <name type="synonym">Dictyostelium fasciculatum</name>
    <dbReference type="NCBI Taxonomy" id="261658"/>
    <lineage>
        <taxon>Eukaryota</taxon>
        <taxon>Amoebozoa</taxon>
        <taxon>Evosea</taxon>
        <taxon>Eumycetozoa</taxon>
        <taxon>Dictyostelia</taxon>
        <taxon>Acytosteliales</taxon>
        <taxon>Cavenderiaceae</taxon>
        <taxon>Cavenderia</taxon>
    </lineage>
</organism>
<sequence>MTSISSSSSNNLKIVQDSIIFSRSYHLHMSNHFASHFDQMATLEDQLKTLHRWNLIYLCILFVVYIYRYDKDNTHPVTALIQLLFTKSPDGTENDKCLFHHLSYETKKHIHELLLNHIKQLRKFNNHEIELIQLIYQDRPTN</sequence>
<dbReference type="EMBL" id="GL883008">
    <property type="protein sequence ID" value="EGG22987.1"/>
    <property type="molecule type" value="Genomic_DNA"/>
</dbReference>
<keyword evidence="1" id="KW-0812">Transmembrane</keyword>
<protein>
    <recommendedName>
        <fullName evidence="4">Transmembrane protein</fullName>
    </recommendedName>
</protein>
<evidence type="ECO:0000256" key="1">
    <source>
        <dbReference type="SAM" id="Phobius"/>
    </source>
</evidence>
<evidence type="ECO:0000313" key="3">
    <source>
        <dbReference type="Proteomes" id="UP000007797"/>
    </source>
</evidence>
<evidence type="ECO:0000313" key="2">
    <source>
        <dbReference type="EMBL" id="EGG22987.1"/>
    </source>
</evidence>
<dbReference type="RefSeq" id="XP_004360838.1">
    <property type="nucleotide sequence ID" value="XM_004360781.1"/>
</dbReference>
<dbReference type="KEGG" id="dfa:DFA_05117"/>
<dbReference type="GeneID" id="14875763"/>
<feature type="transmembrane region" description="Helical" evidence="1">
    <location>
        <begin position="50"/>
        <end position="67"/>
    </location>
</feature>